<sequence length="373" mass="41941">MRSKFLFLFFFLLSTAVSVAQPAKPVIDAIRKQYAPDARTAIFRVEADSTATLKGKTNLPDAKQALTTQLQQQGIRFQDQIEVLPAAVLGEQTYAVVNVSVANLRSQPRDAAELATQALLGMPLQIWDKERGWYLAQTPDQYIAWVDFGGIQRMTKAEYDRWQQADKIIFTRPFGFCYSESNEQSQTVSDLVAGDQLALEKEAKQFYQVRYPDGRTGYVLKKEAQRYDRWVASLHPNEETLVSTAKTMMGIPYLWGGTSVKGMDCSGFTKTVYLLNGITLPRDASQQVYTGDLIPTPNKDFSQLKPGDLLFFGETATSEKPERVVHVGMWIGNNEFIHASGKIRISSMTPGAPNFDEPERNRFLRAKRVLGKN</sequence>
<dbReference type="InterPro" id="IPR000064">
    <property type="entry name" value="NLP_P60_dom"/>
</dbReference>
<dbReference type="Gene3D" id="3.90.1720.10">
    <property type="entry name" value="endopeptidase domain like (from Nostoc punctiforme)"/>
    <property type="match status" value="1"/>
</dbReference>
<dbReference type="Pfam" id="PF00877">
    <property type="entry name" value="NLPC_P60"/>
    <property type="match status" value="1"/>
</dbReference>
<comment type="caution">
    <text evidence="7">The sequence shown here is derived from an EMBL/GenBank/DDBJ whole genome shotgun (WGS) entry which is preliminary data.</text>
</comment>
<dbReference type="InterPro" id="IPR038765">
    <property type="entry name" value="Papain-like_cys_pep_sf"/>
</dbReference>
<accession>A0ABP8KQ10</accession>
<dbReference type="PANTHER" id="PTHR47053:SF1">
    <property type="entry name" value="MUREIN DD-ENDOPEPTIDASE MEPH-RELATED"/>
    <property type="match status" value="1"/>
</dbReference>
<proteinExistence type="inferred from homology"/>
<dbReference type="SUPFAM" id="SSF54001">
    <property type="entry name" value="Cysteine proteinases"/>
    <property type="match status" value="1"/>
</dbReference>
<dbReference type="Pfam" id="PF18348">
    <property type="entry name" value="SH3_16"/>
    <property type="match status" value="1"/>
</dbReference>
<dbReference type="SUPFAM" id="SSF82057">
    <property type="entry name" value="Prokaryotic SH3-related domain"/>
    <property type="match status" value="1"/>
</dbReference>
<evidence type="ECO:0000259" key="6">
    <source>
        <dbReference type="PROSITE" id="PS51935"/>
    </source>
</evidence>
<evidence type="ECO:0000256" key="3">
    <source>
        <dbReference type="ARBA" id="ARBA00022801"/>
    </source>
</evidence>
<keyword evidence="4" id="KW-0788">Thiol protease</keyword>
<reference evidence="8" key="1">
    <citation type="journal article" date="2019" name="Int. J. Syst. Evol. Microbiol.">
        <title>The Global Catalogue of Microorganisms (GCM) 10K type strain sequencing project: providing services to taxonomists for standard genome sequencing and annotation.</title>
        <authorList>
            <consortium name="The Broad Institute Genomics Platform"/>
            <consortium name="The Broad Institute Genome Sequencing Center for Infectious Disease"/>
            <person name="Wu L."/>
            <person name="Ma J."/>
        </authorList>
    </citation>
    <scope>NUCLEOTIDE SEQUENCE [LARGE SCALE GENOMIC DNA]</scope>
    <source>
        <strain evidence="8">JCM 17925</strain>
    </source>
</reference>
<evidence type="ECO:0000313" key="7">
    <source>
        <dbReference type="EMBL" id="GAA4412931.1"/>
    </source>
</evidence>
<feature type="signal peptide" evidence="5">
    <location>
        <begin position="1"/>
        <end position="20"/>
    </location>
</feature>
<evidence type="ECO:0000256" key="1">
    <source>
        <dbReference type="ARBA" id="ARBA00007074"/>
    </source>
</evidence>
<keyword evidence="5" id="KW-0732">Signal</keyword>
<organism evidence="7 8">
    <name type="scientific">Nibrella viscosa</name>
    <dbReference type="NCBI Taxonomy" id="1084524"/>
    <lineage>
        <taxon>Bacteria</taxon>
        <taxon>Pseudomonadati</taxon>
        <taxon>Bacteroidota</taxon>
        <taxon>Cytophagia</taxon>
        <taxon>Cytophagales</taxon>
        <taxon>Spirosomataceae</taxon>
        <taxon>Nibrella</taxon>
    </lineage>
</organism>
<dbReference type="Proteomes" id="UP001500936">
    <property type="component" value="Unassembled WGS sequence"/>
</dbReference>
<dbReference type="RefSeq" id="WP_345269797.1">
    <property type="nucleotide sequence ID" value="NZ_BAABHB010000010.1"/>
</dbReference>
<keyword evidence="8" id="KW-1185">Reference proteome</keyword>
<evidence type="ECO:0000313" key="8">
    <source>
        <dbReference type="Proteomes" id="UP001500936"/>
    </source>
</evidence>
<dbReference type="InterPro" id="IPR041382">
    <property type="entry name" value="SH3_16"/>
</dbReference>
<keyword evidence="2" id="KW-0645">Protease</keyword>
<dbReference type="EMBL" id="BAABHB010000010">
    <property type="protein sequence ID" value="GAA4412931.1"/>
    <property type="molecule type" value="Genomic_DNA"/>
</dbReference>
<dbReference type="PANTHER" id="PTHR47053">
    <property type="entry name" value="MUREIN DD-ENDOPEPTIDASE MEPH-RELATED"/>
    <property type="match status" value="1"/>
</dbReference>
<evidence type="ECO:0000256" key="2">
    <source>
        <dbReference type="ARBA" id="ARBA00022670"/>
    </source>
</evidence>
<dbReference type="Gene3D" id="2.30.30.40">
    <property type="entry name" value="SH3 Domains"/>
    <property type="match status" value="2"/>
</dbReference>
<evidence type="ECO:0000256" key="4">
    <source>
        <dbReference type="ARBA" id="ARBA00022807"/>
    </source>
</evidence>
<dbReference type="InterPro" id="IPR051202">
    <property type="entry name" value="Peptidase_C40"/>
</dbReference>
<keyword evidence="3" id="KW-0378">Hydrolase</keyword>
<evidence type="ECO:0000256" key="5">
    <source>
        <dbReference type="SAM" id="SignalP"/>
    </source>
</evidence>
<feature type="domain" description="NlpC/P60" evidence="6">
    <location>
        <begin position="235"/>
        <end position="370"/>
    </location>
</feature>
<name>A0ABP8KQ10_9BACT</name>
<gene>
    <name evidence="7" type="ORF">GCM10023187_40640</name>
</gene>
<dbReference type="PROSITE" id="PS51935">
    <property type="entry name" value="NLPC_P60"/>
    <property type="match status" value="1"/>
</dbReference>
<feature type="chain" id="PRO_5045872307" evidence="5">
    <location>
        <begin position="21"/>
        <end position="373"/>
    </location>
</feature>
<comment type="similarity">
    <text evidence="1">Belongs to the peptidase C40 family.</text>
</comment>
<protein>
    <submittedName>
        <fullName evidence="7">C40 family peptidase</fullName>
    </submittedName>
</protein>